<reference evidence="7" key="1">
    <citation type="journal article" date="2019" name="Int. J. Syst. Evol. Microbiol.">
        <title>The Global Catalogue of Microorganisms (GCM) 10K type strain sequencing project: providing services to taxonomists for standard genome sequencing and annotation.</title>
        <authorList>
            <consortium name="The Broad Institute Genomics Platform"/>
            <consortium name="The Broad Institute Genome Sequencing Center for Infectious Disease"/>
            <person name="Wu L."/>
            <person name="Ma J."/>
        </authorList>
    </citation>
    <scope>NUCLEOTIDE SEQUENCE [LARGE SCALE GENOMIC DNA]</scope>
    <source>
        <strain evidence="7">JCM 18123</strain>
    </source>
</reference>
<keyword evidence="4" id="KW-0378">Hydrolase</keyword>
<evidence type="ECO:0000256" key="5">
    <source>
        <dbReference type="ARBA" id="ARBA00022842"/>
    </source>
</evidence>
<sequence>MSAGAETGRAAGAAAGAAALLAPAERAVREVGALLRAWRSDPRVTSGVWEGDQFKARADAMAHDELSARLRRAAPDVPVLSEEDPAGLSGRRPERYWLIDPVDGTASYVHGFGGYVTQAALVEGRRPVAAAVFAPESGRCYTAVRGRGAAVDGERLRVSAPDTGAGVLTDNTPEPRGIARAAYQRFGCSGYLESGSIALKLCRIADGGAHLFVKDVAVRDWDVAAPALVLEEAGGAVLRLDGGRFDYTGSFEGTGVIGAVDGATCAGVAAWHRGRGGGAG</sequence>
<dbReference type="PROSITE" id="PS00630">
    <property type="entry name" value="IMP_2"/>
    <property type="match status" value="1"/>
</dbReference>
<evidence type="ECO:0000313" key="7">
    <source>
        <dbReference type="Proteomes" id="UP001499993"/>
    </source>
</evidence>
<evidence type="ECO:0000256" key="2">
    <source>
        <dbReference type="ARBA" id="ARBA00013106"/>
    </source>
</evidence>
<comment type="caution">
    <text evidence="6">The sequence shown here is derived from an EMBL/GenBank/DDBJ whole genome shotgun (WGS) entry which is preliminary data.</text>
</comment>
<name>A0ABP9GPJ9_9ACTN</name>
<protein>
    <recommendedName>
        <fullName evidence="2">inositol-phosphate phosphatase</fullName>
        <ecNumber evidence="2">3.1.3.25</ecNumber>
    </recommendedName>
</protein>
<dbReference type="EC" id="3.1.3.25" evidence="2"/>
<dbReference type="InterPro" id="IPR000760">
    <property type="entry name" value="Inositol_monophosphatase-like"/>
</dbReference>
<evidence type="ECO:0000313" key="6">
    <source>
        <dbReference type="EMBL" id="GAA4941994.1"/>
    </source>
</evidence>
<evidence type="ECO:0000256" key="1">
    <source>
        <dbReference type="ARBA" id="ARBA00001033"/>
    </source>
</evidence>
<evidence type="ECO:0000256" key="4">
    <source>
        <dbReference type="ARBA" id="ARBA00022801"/>
    </source>
</evidence>
<dbReference type="Gene3D" id="3.40.190.80">
    <property type="match status" value="1"/>
</dbReference>
<dbReference type="PANTHER" id="PTHR20854">
    <property type="entry name" value="INOSITOL MONOPHOSPHATASE"/>
    <property type="match status" value="1"/>
</dbReference>
<dbReference type="PROSITE" id="PS00629">
    <property type="entry name" value="IMP_1"/>
    <property type="match status" value="1"/>
</dbReference>
<dbReference type="EMBL" id="BAABIK010000012">
    <property type="protein sequence ID" value="GAA4941994.1"/>
    <property type="molecule type" value="Genomic_DNA"/>
</dbReference>
<keyword evidence="3" id="KW-0479">Metal-binding</keyword>
<dbReference type="Proteomes" id="UP001499993">
    <property type="component" value="Unassembled WGS sequence"/>
</dbReference>
<keyword evidence="5" id="KW-0460">Magnesium</keyword>
<accession>A0ABP9GPJ9</accession>
<dbReference type="Pfam" id="PF00459">
    <property type="entry name" value="Inositol_P"/>
    <property type="match status" value="1"/>
</dbReference>
<gene>
    <name evidence="6" type="primary">cysQ</name>
    <name evidence="6" type="ORF">GCM10023224_25330</name>
</gene>
<evidence type="ECO:0000256" key="3">
    <source>
        <dbReference type="ARBA" id="ARBA00022723"/>
    </source>
</evidence>
<organism evidence="6 7">
    <name type="scientific">Streptomonospora halophila</name>
    <dbReference type="NCBI Taxonomy" id="427369"/>
    <lineage>
        <taxon>Bacteria</taxon>
        <taxon>Bacillati</taxon>
        <taxon>Actinomycetota</taxon>
        <taxon>Actinomycetes</taxon>
        <taxon>Streptosporangiales</taxon>
        <taxon>Nocardiopsidaceae</taxon>
        <taxon>Streptomonospora</taxon>
    </lineage>
</organism>
<dbReference type="InterPro" id="IPR020583">
    <property type="entry name" value="Inositol_monoP_metal-BS"/>
</dbReference>
<dbReference type="Gene3D" id="3.30.540.10">
    <property type="entry name" value="Fructose-1,6-Bisphosphatase, subunit A, domain 1"/>
    <property type="match status" value="1"/>
</dbReference>
<proteinExistence type="predicted"/>
<dbReference type="PRINTS" id="PR00377">
    <property type="entry name" value="IMPHPHTASES"/>
</dbReference>
<dbReference type="SUPFAM" id="SSF56655">
    <property type="entry name" value="Carbohydrate phosphatase"/>
    <property type="match status" value="1"/>
</dbReference>
<comment type="catalytic activity">
    <reaction evidence="1">
        <text>a myo-inositol phosphate + H2O = myo-inositol + phosphate</text>
        <dbReference type="Rhea" id="RHEA:24056"/>
        <dbReference type="ChEBI" id="CHEBI:15377"/>
        <dbReference type="ChEBI" id="CHEBI:17268"/>
        <dbReference type="ChEBI" id="CHEBI:43474"/>
        <dbReference type="ChEBI" id="CHEBI:84139"/>
        <dbReference type="EC" id="3.1.3.25"/>
    </reaction>
</comment>
<dbReference type="InterPro" id="IPR020550">
    <property type="entry name" value="Inositol_monophosphatase_CS"/>
</dbReference>
<dbReference type="PANTHER" id="PTHR20854:SF4">
    <property type="entry name" value="INOSITOL-1-MONOPHOSPHATASE-RELATED"/>
    <property type="match status" value="1"/>
</dbReference>
<keyword evidence="7" id="KW-1185">Reference proteome</keyword>